<accession>A0A2M4DRR6</accession>
<organism evidence="2">
    <name type="scientific">Anopheles darlingi</name>
    <name type="common">Mosquito</name>
    <dbReference type="NCBI Taxonomy" id="43151"/>
    <lineage>
        <taxon>Eukaryota</taxon>
        <taxon>Metazoa</taxon>
        <taxon>Ecdysozoa</taxon>
        <taxon>Arthropoda</taxon>
        <taxon>Hexapoda</taxon>
        <taxon>Insecta</taxon>
        <taxon>Pterygota</taxon>
        <taxon>Neoptera</taxon>
        <taxon>Endopterygota</taxon>
        <taxon>Diptera</taxon>
        <taxon>Nematocera</taxon>
        <taxon>Culicoidea</taxon>
        <taxon>Culicidae</taxon>
        <taxon>Anophelinae</taxon>
        <taxon>Anopheles</taxon>
    </lineage>
</organism>
<sequence>MLASFLGERRRVIALSPLLAVVVLESSISICRSCSPKPFHPKPKICGSPRISSRALFRCSVFGLQRTANKTDEGVS</sequence>
<name>A0A2M4DRR6_ANODA</name>
<dbReference type="EMBL" id="GGFL01016024">
    <property type="protein sequence ID" value="MBW80202.1"/>
    <property type="molecule type" value="Transcribed_RNA"/>
</dbReference>
<keyword evidence="1" id="KW-0732">Signal</keyword>
<proteinExistence type="predicted"/>
<dbReference type="AlphaFoldDB" id="A0A2M4DRR6"/>
<feature type="chain" id="PRO_5014908626" evidence="1">
    <location>
        <begin position="34"/>
        <end position="76"/>
    </location>
</feature>
<protein>
    <submittedName>
        <fullName evidence="2">Putative secreted protein</fullName>
    </submittedName>
</protein>
<evidence type="ECO:0000256" key="1">
    <source>
        <dbReference type="SAM" id="SignalP"/>
    </source>
</evidence>
<reference evidence="2" key="1">
    <citation type="submission" date="2018-01" db="EMBL/GenBank/DDBJ databases">
        <title>An insight into the sialome of Amazonian anophelines.</title>
        <authorList>
            <person name="Ribeiro J.M."/>
            <person name="Scarpassa V."/>
            <person name="Calvo E."/>
        </authorList>
    </citation>
    <scope>NUCLEOTIDE SEQUENCE</scope>
</reference>
<evidence type="ECO:0000313" key="2">
    <source>
        <dbReference type="EMBL" id="MBW80202.1"/>
    </source>
</evidence>
<feature type="signal peptide" evidence="1">
    <location>
        <begin position="1"/>
        <end position="33"/>
    </location>
</feature>